<name>A0ABS3FNB7_9CYAN</name>
<sequence length="222" mass="24689">MESYPKQRKKIPRVGATFGGKIGYDKIQKPLVVCPSMQNRSFINQLMAAGILSVAIAPWIQPVVKAREPVPLFLFDTQCVTNGPGRSQEETLDISVGRKVYRSYFFLGPGSREVSVTCRIGEQEGQFESLLLEFGMRDNDRGSPPNAVNIYLDGVREVSHTLSPGEQVSLSLNMSNVSHVAIETVCSTQNRYCDRVYFFESTLLPRINIVPSEPNSESPSQI</sequence>
<gene>
    <name evidence="2" type="ORF">J0895_05700</name>
</gene>
<proteinExistence type="predicted"/>
<protein>
    <recommendedName>
        <fullName evidence="4">DUF2808 domain-containing protein</fullName>
    </recommendedName>
</protein>
<evidence type="ECO:0008006" key="4">
    <source>
        <dbReference type="Google" id="ProtNLM"/>
    </source>
</evidence>
<reference evidence="2 3" key="1">
    <citation type="submission" date="2021-03" db="EMBL/GenBank/DDBJ databases">
        <title>Metabolic Capacity of the Antarctic Cyanobacterium Phormidium pseudopriestleyi that Sustains Oxygenic Photosynthesis in the Presence of Hydrogen Sulfide.</title>
        <authorList>
            <person name="Lumian J.E."/>
            <person name="Jungblut A.D."/>
            <person name="Dillon M.L."/>
            <person name="Hawes I."/>
            <person name="Doran P.T."/>
            <person name="Mackey T.J."/>
            <person name="Dick G.J."/>
            <person name="Grettenberger C.L."/>
            <person name="Sumner D.Y."/>
        </authorList>
    </citation>
    <scope>NUCLEOTIDE SEQUENCE [LARGE SCALE GENOMIC DNA]</scope>
    <source>
        <strain evidence="2 3">FRX01</strain>
    </source>
</reference>
<keyword evidence="1" id="KW-0812">Transmembrane</keyword>
<keyword evidence="1" id="KW-1133">Transmembrane helix</keyword>
<evidence type="ECO:0000313" key="2">
    <source>
        <dbReference type="EMBL" id="MBO0348604.1"/>
    </source>
</evidence>
<evidence type="ECO:0000313" key="3">
    <source>
        <dbReference type="Proteomes" id="UP000664844"/>
    </source>
</evidence>
<organism evidence="2 3">
    <name type="scientific">Phormidium pseudopriestleyi FRX01</name>
    <dbReference type="NCBI Taxonomy" id="1759528"/>
    <lineage>
        <taxon>Bacteria</taxon>
        <taxon>Bacillati</taxon>
        <taxon>Cyanobacteriota</taxon>
        <taxon>Cyanophyceae</taxon>
        <taxon>Oscillatoriophycideae</taxon>
        <taxon>Oscillatoriales</taxon>
        <taxon>Oscillatoriaceae</taxon>
        <taxon>Phormidium</taxon>
    </lineage>
</organism>
<evidence type="ECO:0000256" key="1">
    <source>
        <dbReference type="SAM" id="Phobius"/>
    </source>
</evidence>
<comment type="caution">
    <text evidence="2">The sequence shown here is derived from an EMBL/GenBank/DDBJ whole genome shotgun (WGS) entry which is preliminary data.</text>
</comment>
<accession>A0ABS3FNB7</accession>
<dbReference type="Proteomes" id="UP000664844">
    <property type="component" value="Unassembled WGS sequence"/>
</dbReference>
<feature type="transmembrane region" description="Helical" evidence="1">
    <location>
        <begin position="42"/>
        <end position="60"/>
    </location>
</feature>
<keyword evidence="3" id="KW-1185">Reference proteome</keyword>
<keyword evidence="1" id="KW-0472">Membrane</keyword>
<dbReference type="EMBL" id="JAFLQW010000153">
    <property type="protein sequence ID" value="MBO0348604.1"/>
    <property type="molecule type" value="Genomic_DNA"/>
</dbReference>
<dbReference type="RefSeq" id="WP_207087149.1">
    <property type="nucleotide sequence ID" value="NZ_JAFLQW010000153.1"/>
</dbReference>